<sequence>RRHPLQAASVVGPSALMPWPQSVSCAEYLSRRHSTVPNVPFPPCAAPLGAVARGGPRSTRCVPRPVRARTCSGCWPIAWLLDLSDAEYTVGMRPPASIYPGTSVLRFVRTTPVTVLGSSHAGDGVGEECYLVDPASSHMLVSKIKPCIYSLFDGTCYSDNRSNSRANTCNKPRLLEGMHLLDKRSTRALPVAAMIHDNSTDRTALVPATHHSNFCPINFRWVRFRRGSLRNGYHIQGRQQARKLPNPDTGRIHWRASLVPAAAVIPAPIAWTLGWAGRSASGVHRSSRPFCRRCAPGLNWPGRASGAVTLKKLECSKQAYALYTLAWDNIIGFRSYYVGLRDRKRKLGARRRSDTVLVSTINDADQGSADVAFRTPPAPYEKSKSLGSGGSMVARLKLKGIDGRAPPGVEPAA</sequence>
<dbReference type="EMBL" id="JACGWO010000004">
    <property type="protein sequence ID" value="KAK4428218.1"/>
    <property type="molecule type" value="Genomic_DNA"/>
</dbReference>
<dbReference type="EMBL" id="JACGWO010000037">
    <property type="protein sequence ID" value="KAK4412050.1"/>
    <property type="molecule type" value="Genomic_DNA"/>
</dbReference>
<name>A0AAE1YEP0_9LAMI</name>
<dbReference type="Proteomes" id="UP001293254">
    <property type="component" value="Unassembled WGS sequence"/>
</dbReference>
<feature type="non-terminal residue" evidence="2">
    <location>
        <position position="1"/>
    </location>
</feature>
<comment type="caution">
    <text evidence="2">The sequence shown here is derived from an EMBL/GenBank/DDBJ whole genome shotgun (WGS) entry which is preliminary data.</text>
</comment>
<dbReference type="PANTHER" id="PTHR34410">
    <property type="entry name" value="INTRON-ENCODED HOMING ENDONUCLEASE, PUTATIVE-RELATED"/>
    <property type="match status" value="1"/>
</dbReference>
<keyword evidence="3" id="KW-1185">Reference proteome</keyword>
<reference evidence="2" key="2">
    <citation type="journal article" date="2024" name="Plant">
        <title>Genomic evolution and insights into agronomic trait innovations of Sesamum species.</title>
        <authorList>
            <person name="Miao H."/>
            <person name="Wang L."/>
            <person name="Qu L."/>
            <person name="Liu H."/>
            <person name="Sun Y."/>
            <person name="Le M."/>
            <person name="Wang Q."/>
            <person name="Wei S."/>
            <person name="Zheng Y."/>
            <person name="Lin W."/>
            <person name="Duan Y."/>
            <person name="Cao H."/>
            <person name="Xiong S."/>
            <person name="Wang X."/>
            <person name="Wei L."/>
            <person name="Li C."/>
            <person name="Ma Q."/>
            <person name="Ju M."/>
            <person name="Zhao R."/>
            <person name="Li G."/>
            <person name="Mu C."/>
            <person name="Tian Q."/>
            <person name="Mei H."/>
            <person name="Zhang T."/>
            <person name="Gao T."/>
            <person name="Zhang H."/>
        </authorList>
    </citation>
    <scope>NUCLEOTIDE SEQUENCE</scope>
    <source>
        <strain evidence="2">3651</strain>
    </source>
</reference>
<gene>
    <name evidence="2" type="ORF">Salat_1121400</name>
    <name evidence="1" type="ORF">Salat_2974200</name>
</gene>
<dbReference type="PANTHER" id="PTHR34410:SF2">
    <property type="entry name" value="RRNA INTRON-ENCODED HOMING ENDONUCLEASE"/>
    <property type="match status" value="1"/>
</dbReference>
<dbReference type="AlphaFoldDB" id="A0AAE1YEP0"/>
<reference evidence="2" key="1">
    <citation type="submission" date="2020-06" db="EMBL/GenBank/DDBJ databases">
        <authorList>
            <person name="Li T."/>
            <person name="Hu X."/>
            <person name="Zhang T."/>
            <person name="Song X."/>
            <person name="Zhang H."/>
            <person name="Dai N."/>
            <person name="Sheng W."/>
            <person name="Hou X."/>
            <person name="Wei L."/>
        </authorList>
    </citation>
    <scope>NUCLEOTIDE SEQUENCE</scope>
    <source>
        <strain evidence="2">3651</strain>
        <tissue evidence="2">Leaf</tissue>
    </source>
</reference>
<protein>
    <submittedName>
        <fullName evidence="2">Uncharacterized protein</fullName>
    </submittedName>
</protein>
<accession>A0AAE1YEP0</accession>
<evidence type="ECO:0000313" key="3">
    <source>
        <dbReference type="Proteomes" id="UP001293254"/>
    </source>
</evidence>
<evidence type="ECO:0000313" key="2">
    <source>
        <dbReference type="EMBL" id="KAK4428218.1"/>
    </source>
</evidence>
<evidence type="ECO:0000313" key="1">
    <source>
        <dbReference type="EMBL" id="KAK4412050.1"/>
    </source>
</evidence>
<proteinExistence type="predicted"/>
<organism evidence="2 3">
    <name type="scientific">Sesamum alatum</name>
    <dbReference type="NCBI Taxonomy" id="300844"/>
    <lineage>
        <taxon>Eukaryota</taxon>
        <taxon>Viridiplantae</taxon>
        <taxon>Streptophyta</taxon>
        <taxon>Embryophyta</taxon>
        <taxon>Tracheophyta</taxon>
        <taxon>Spermatophyta</taxon>
        <taxon>Magnoliopsida</taxon>
        <taxon>eudicotyledons</taxon>
        <taxon>Gunneridae</taxon>
        <taxon>Pentapetalae</taxon>
        <taxon>asterids</taxon>
        <taxon>lamiids</taxon>
        <taxon>Lamiales</taxon>
        <taxon>Pedaliaceae</taxon>
        <taxon>Sesamum</taxon>
    </lineage>
</organism>